<organism evidence="1 2">
    <name type="scientific">Ceratodon purpureus</name>
    <name type="common">Fire moss</name>
    <name type="synonym">Dicranum purpureum</name>
    <dbReference type="NCBI Taxonomy" id="3225"/>
    <lineage>
        <taxon>Eukaryota</taxon>
        <taxon>Viridiplantae</taxon>
        <taxon>Streptophyta</taxon>
        <taxon>Embryophyta</taxon>
        <taxon>Bryophyta</taxon>
        <taxon>Bryophytina</taxon>
        <taxon>Bryopsida</taxon>
        <taxon>Dicranidae</taxon>
        <taxon>Pseudoditrichales</taxon>
        <taxon>Ditrichaceae</taxon>
        <taxon>Ceratodon</taxon>
    </lineage>
</organism>
<keyword evidence="2" id="KW-1185">Reference proteome</keyword>
<name>A0A8T0HTM6_CERPU</name>
<evidence type="ECO:0000313" key="2">
    <source>
        <dbReference type="Proteomes" id="UP000822688"/>
    </source>
</evidence>
<reference evidence="1" key="1">
    <citation type="submission" date="2020-06" db="EMBL/GenBank/DDBJ databases">
        <title>WGS assembly of Ceratodon purpureus strain R40.</title>
        <authorList>
            <person name="Carey S.B."/>
            <person name="Jenkins J."/>
            <person name="Shu S."/>
            <person name="Lovell J.T."/>
            <person name="Sreedasyam A."/>
            <person name="Maumus F."/>
            <person name="Tiley G.P."/>
            <person name="Fernandez-Pozo N."/>
            <person name="Barry K."/>
            <person name="Chen C."/>
            <person name="Wang M."/>
            <person name="Lipzen A."/>
            <person name="Daum C."/>
            <person name="Saski C.A."/>
            <person name="Payton A.C."/>
            <person name="Mcbreen J.C."/>
            <person name="Conrad R.E."/>
            <person name="Kollar L.M."/>
            <person name="Olsson S."/>
            <person name="Huttunen S."/>
            <person name="Landis J.B."/>
            <person name="Wickett N.J."/>
            <person name="Johnson M.G."/>
            <person name="Rensing S.A."/>
            <person name="Grimwood J."/>
            <person name="Schmutz J."/>
            <person name="Mcdaniel S.F."/>
        </authorList>
    </citation>
    <scope>NUCLEOTIDE SEQUENCE</scope>
    <source>
        <strain evidence="1">R40</strain>
    </source>
</reference>
<gene>
    <name evidence="1" type="ORF">KC19_VG232600</name>
</gene>
<dbReference type="Proteomes" id="UP000822688">
    <property type="component" value="Chromosome V"/>
</dbReference>
<dbReference type="AlphaFoldDB" id="A0A8T0HTM6"/>
<sequence>MQIVKDPRLNSTCAYRGWTSDFSISLIDFNIFTSTHDMLHVPLLLFRLPETELTYVCFECGPLDCRILFLTRHSRRYTPPSLPPIAITRSSALFCSDPIWQLLRLQSYNADSRVARVSLLSSYIMLAALKEV</sequence>
<evidence type="ECO:0000313" key="1">
    <source>
        <dbReference type="EMBL" id="KAG0574085.1"/>
    </source>
</evidence>
<comment type="caution">
    <text evidence="1">The sequence shown here is derived from an EMBL/GenBank/DDBJ whole genome shotgun (WGS) entry which is preliminary data.</text>
</comment>
<accession>A0A8T0HTM6</accession>
<dbReference type="EMBL" id="CM026426">
    <property type="protein sequence ID" value="KAG0574085.1"/>
    <property type="molecule type" value="Genomic_DNA"/>
</dbReference>
<protein>
    <submittedName>
        <fullName evidence="1">Uncharacterized protein</fullName>
    </submittedName>
</protein>
<proteinExistence type="predicted"/>